<keyword evidence="2" id="KW-1185">Reference proteome</keyword>
<comment type="caution">
    <text evidence="1">The sequence shown here is derived from an EMBL/GenBank/DDBJ whole genome shotgun (WGS) entry which is preliminary data.</text>
</comment>
<proteinExistence type="predicted"/>
<dbReference type="Proteomes" id="UP001207468">
    <property type="component" value="Unassembled WGS sequence"/>
</dbReference>
<sequence>MSVDATGEALALIKSWHAFSGLYIWEFVLNLDYEHSIIARKRPFMWTSLLFIGCRWCTLLVIILELLALDMSYKINCQAAITLGLVFTMFSFLSTSALIILRVYALCERNRIIIAFASVVWSANVACYIYGVSTTRAQYIEGRCMTQDHILHTRTVIFPTFFTDIILLVLMVAGVFRWNDVRGRSTILSLLYKQSLVWVVIYTLVGVPPLIFIILNLNDIMNQMFIIPGVVLKTICASRMHLALVNSTSPPLGAVTPVTEFKAGVGFPASPHRGHLTEGIYNTGSQLPALNVLIENCHQEFVGAFIIE</sequence>
<accession>A0ACC0U4I6</accession>
<dbReference type="EMBL" id="JAGFNK010000169">
    <property type="protein sequence ID" value="KAI9462182.1"/>
    <property type="molecule type" value="Genomic_DNA"/>
</dbReference>
<gene>
    <name evidence="1" type="ORF">F5148DRAFT_223858</name>
</gene>
<protein>
    <submittedName>
        <fullName evidence="1">Uncharacterized protein</fullName>
    </submittedName>
</protein>
<evidence type="ECO:0000313" key="1">
    <source>
        <dbReference type="EMBL" id="KAI9462182.1"/>
    </source>
</evidence>
<name>A0ACC0U4I6_9AGAM</name>
<evidence type="ECO:0000313" key="2">
    <source>
        <dbReference type="Proteomes" id="UP001207468"/>
    </source>
</evidence>
<organism evidence="1 2">
    <name type="scientific">Russula earlei</name>
    <dbReference type="NCBI Taxonomy" id="71964"/>
    <lineage>
        <taxon>Eukaryota</taxon>
        <taxon>Fungi</taxon>
        <taxon>Dikarya</taxon>
        <taxon>Basidiomycota</taxon>
        <taxon>Agaricomycotina</taxon>
        <taxon>Agaricomycetes</taxon>
        <taxon>Russulales</taxon>
        <taxon>Russulaceae</taxon>
        <taxon>Russula</taxon>
    </lineage>
</organism>
<reference evidence="1" key="1">
    <citation type="submission" date="2021-03" db="EMBL/GenBank/DDBJ databases">
        <title>Evolutionary priming and transition to the ectomycorrhizal habit in an iconic lineage of mushroom-forming fungi: is preadaptation a requirement?</title>
        <authorList>
            <consortium name="DOE Joint Genome Institute"/>
            <person name="Looney B.P."/>
            <person name="Miyauchi S."/>
            <person name="Morin E."/>
            <person name="Drula E."/>
            <person name="Courty P.E."/>
            <person name="Chicoki N."/>
            <person name="Fauchery L."/>
            <person name="Kohler A."/>
            <person name="Kuo A."/>
            <person name="LaButti K."/>
            <person name="Pangilinan J."/>
            <person name="Lipzen A."/>
            <person name="Riley R."/>
            <person name="Andreopoulos W."/>
            <person name="He G."/>
            <person name="Johnson J."/>
            <person name="Barry K.W."/>
            <person name="Grigoriev I.V."/>
            <person name="Nagy L."/>
            <person name="Hibbett D."/>
            <person name="Henrissat B."/>
            <person name="Matheny P.B."/>
            <person name="Labbe J."/>
            <person name="Martin A.F."/>
        </authorList>
    </citation>
    <scope>NUCLEOTIDE SEQUENCE</scope>
    <source>
        <strain evidence="1">BPL698</strain>
    </source>
</reference>